<evidence type="ECO:0000256" key="1">
    <source>
        <dbReference type="ARBA" id="ARBA00022801"/>
    </source>
</evidence>
<gene>
    <name evidence="3" type="ORF">BTMF_LOCUS14752</name>
</gene>
<dbReference type="AlphaFoldDB" id="A0A0R3R9R7"/>
<proteinExistence type="predicted"/>
<protein>
    <submittedName>
        <fullName evidence="3 5">Uncharacterized protein</fullName>
    </submittedName>
</protein>
<dbReference type="PANTHER" id="PTHR10340:SF34">
    <property type="entry name" value="SPHINGOMYELIN PHOSPHODIESTERASE"/>
    <property type="match status" value="1"/>
</dbReference>
<dbReference type="GO" id="GO:0006685">
    <property type="term" value="P:sphingomyelin catabolic process"/>
    <property type="evidence" value="ECO:0007669"/>
    <property type="project" value="TreeGrafter"/>
</dbReference>
<evidence type="ECO:0000313" key="5">
    <source>
        <dbReference type="WBParaSite" id="BTMF_0001678001-mRNA-1"/>
    </source>
</evidence>
<dbReference type="GO" id="GO:0061750">
    <property type="term" value="F:acid sphingomyelin phosphodiesterase activity"/>
    <property type="evidence" value="ECO:0007669"/>
    <property type="project" value="TreeGrafter"/>
</dbReference>
<dbReference type="GO" id="GO:0016020">
    <property type="term" value="C:membrane"/>
    <property type="evidence" value="ECO:0007669"/>
    <property type="project" value="GOC"/>
</dbReference>
<dbReference type="EMBL" id="UZAG01021565">
    <property type="protein sequence ID" value="VDO50906.1"/>
    <property type="molecule type" value="Genomic_DNA"/>
</dbReference>
<dbReference type="STRING" id="42155.A0A0R3R9R7"/>
<evidence type="ECO:0000313" key="4">
    <source>
        <dbReference type="Proteomes" id="UP000280834"/>
    </source>
</evidence>
<evidence type="ECO:0000256" key="2">
    <source>
        <dbReference type="ARBA" id="ARBA00023180"/>
    </source>
</evidence>
<sequence>MNTTTSPVWELLYSAKEEYGLNDLSPVSWDLLINKIIYEKSIYSRFVRNSIRRDNFICERKCRYNLLCNLRKGHHNMTLCNHLPFPRNSRNFKSYLSYKLPGTVDNVGKTTLTITKQQQQQQYANINMLLKKKLRSYILKRFFQLFLLSQN</sequence>
<dbReference type="GO" id="GO:0005764">
    <property type="term" value="C:lysosome"/>
    <property type="evidence" value="ECO:0007669"/>
    <property type="project" value="TreeGrafter"/>
</dbReference>
<dbReference type="PANTHER" id="PTHR10340">
    <property type="entry name" value="SPHINGOMYELIN PHOSPHODIESTERASE"/>
    <property type="match status" value="1"/>
</dbReference>
<accession>A0A0R3R9R7</accession>
<dbReference type="WBParaSite" id="BTMF_0001678001-mRNA-1">
    <property type="protein sequence ID" value="BTMF_0001678001-mRNA-1"/>
    <property type="gene ID" value="BTMF_0001678001"/>
</dbReference>
<reference evidence="5" key="1">
    <citation type="submission" date="2017-02" db="UniProtKB">
        <authorList>
            <consortium name="WormBaseParasite"/>
        </authorList>
    </citation>
    <scope>IDENTIFICATION</scope>
</reference>
<dbReference type="Proteomes" id="UP000280834">
    <property type="component" value="Unassembled WGS sequence"/>
</dbReference>
<name>A0A0R3R9R7_9BILA</name>
<keyword evidence="4" id="KW-1185">Reference proteome</keyword>
<keyword evidence="1" id="KW-0378">Hydrolase</keyword>
<reference evidence="3 4" key="2">
    <citation type="submission" date="2018-11" db="EMBL/GenBank/DDBJ databases">
        <authorList>
            <consortium name="Pathogen Informatics"/>
        </authorList>
    </citation>
    <scope>NUCLEOTIDE SEQUENCE [LARGE SCALE GENOMIC DNA]</scope>
</reference>
<organism evidence="5">
    <name type="scientific">Brugia timori</name>
    <dbReference type="NCBI Taxonomy" id="42155"/>
    <lineage>
        <taxon>Eukaryota</taxon>
        <taxon>Metazoa</taxon>
        <taxon>Ecdysozoa</taxon>
        <taxon>Nematoda</taxon>
        <taxon>Chromadorea</taxon>
        <taxon>Rhabditida</taxon>
        <taxon>Spirurina</taxon>
        <taxon>Spiruromorpha</taxon>
        <taxon>Filarioidea</taxon>
        <taxon>Onchocercidae</taxon>
        <taxon>Brugia</taxon>
    </lineage>
</organism>
<keyword evidence="2" id="KW-0325">Glycoprotein</keyword>
<dbReference type="GO" id="GO:0005615">
    <property type="term" value="C:extracellular space"/>
    <property type="evidence" value="ECO:0007669"/>
    <property type="project" value="TreeGrafter"/>
</dbReference>
<evidence type="ECO:0000313" key="3">
    <source>
        <dbReference type="EMBL" id="VDO50906.1"/>
    </source>
</evidence>
<dbReference type="GO" id="GO:0046513">
    <property type="term" value="P:ceramide biosynthetic process"/>
    <property type="evidence" value="ECO:0007669"/>
    <property type="project" value="TreeGrafter"/>
</dbReference>